<protein>
    <submittedName>
        <fullName evidence="1">Uncharacterized protein</fullName>
    </submittedName>
</protein>
<dbReference type="Proteomes" id="UP000033769">
    <property type="component" value="Unassembled WGS sequence"/>
</dbReference>
<reference evidence="2" key="2">
    <citation type="submission" date="2018-03" db="EMBL/GenBank/DDBJ databases">
        <authorList>
            <person name="Keele B.F."/>
        </authorList>
    </citation>
    <scope>NUCLEOTIDE SEQUENCE [LARGE SCALE GENOMIC DNA]</scope>
    <source>
        <strain evidence="2">Gilliam</strain>
    </source>
</reference>
<sequence length="54" mass="6326">MQHIVRDILTNGCNFVKNNSNNNTTIFYRFIGNFIPAEWRKLTGDNGKRIKQNI</sequence>
<reference evidence="4" key="3">
    <citation type="submission" date="2018-03" db="EMBL/GenBank/DDBJ databases">
        <authorList>
            <person name="Batty M. E."/>
            <person name="Batty M E."/>
        </authorList>
    </citation>
    <scope>NUCLEOTIDE SEQUENCE [LARGE SCALE GENOMIC DNA]</scope>
    <source>
        <strain evidence="4">Gilliam</strain>
    </source>
</reference>
<dbReference type="EMBL" id="LANO01000002">
    <property type="protein sequence ID" value="KJV54021.1"/>
    <property type="molecule type" value="Genomic_DNA"/>
</dbReference>
<keyword evidence="4" id="KW-1185">Reference proteome</keyword>
<gene>
    <name evidence="2" type="ORF">GILLIAM_01368</name>
    <name evidence="1" type="ORF">OTSGILL_0221</name>
</gene>
<evidence type="ECO:0000313" key="1">
    <source>
        <dbReference type="EMBL" id="KJV54021.1"/>
    </source>
</evidence>
<evidence type="ECO:0000313" key="3">
    <source>
        <dbReference type="Proteomes" id="UP000033769"/>
    </source>
</evidence>
<evidence type="ECO:0000313" key="2">
    <source>
        <dbReference type="EMBL" id="SPR07029.1"/>
    </source>
</evidence>
<dbReference type="AlphaFoldDB" id="A0A0F3MEB7"/>
<dbReference type="Proteomes" id="UP000244959">
    <property type="component" value="Chromosome I"/>
</dbReference>
<accession>A0A0F3MEB7</accession>
<organism evidence="1 3">
    <name type="scientific">Orientia tsutsugamushi str. Gilliam</name>
    <dbReference type="NCBI Taxonomy" id="1359184"/>
    <lineage>
        <taxon>Bacteria</taxon>
        <taxon>Pseudomonadati</taxon>
        <taxon>Pseudomonadota</taxon>
        <taxon>Alphaproteobacteria</taxon>
        <taxon>Rickettsiales</taxon>
        <taxon>Rickettsiaceae</taxon>
        <taxon>Rickettsieae</taxon>
        <taxon>Orientia</taxon>
    </lineage>
</organism>
<proteinExistence type="predicted"/>
<evidence type="ECO:0000313" key="4">
    <source>
        <dbReference type="Proteomes" id="UP000244959"/>
    </source>
</evidence>
<name>A0A0F3MEB7_ORITS</name>
<dbReference type="PATRIC" id="fig|1359184.3.peg.774"/>
<reference evidence="1 3" key="1">
    <citation type="submission" date="2015-02" db="EMBL/GenBank/DDBJ databases">
        <title>Genome Sequencing of Rickettsiales.</title>
        <authorList>
            <person name="Daugherty S.C."/>
            <person name="Su Q."/>
            <person name="Abolude K."/>
            <person name="Beier-Sexton M."/>
            <person name="Carlyon J.A."/>
            <person name="Carter R."/>
            <person name="Day N.P."/>
            <person name="Dumler S.J."/>
            <person name="Dyachenko V."/>
            <person name="Godinez A."/>
            <person name="Kurtti T.J."/>
            <person name="Lichay M."/>
            <person name="Mullins K.E."/>
            <person name="Ott S."/>
            <person name="Pappas-Brown V."/>
            <person name="Paris D.H."/>
            <person name="Patel P."/>
            <person name="Richards A.L."/>
            <person name="Sadzewicz L."/>
            <person name="Sears K."/>
            <person name="Seidman D."/>
            <person name="Sengamalay N."/>
            <person name="Stenos J."/>
            <person name="Tallon L.J."/>
            <person name="Vincent G."/>
            <person name="Fraser C.M."/>
            <person name="Munderloh U."/>
            <person name="Dunning-Hotopp J.C."/>
        </authorList>
    </citation>
    <scope>NUCLEOTIDE SEQUENCE [LARGE SCALE GENOMIC DNA]</scope>
    <source>
        <strain evidence="1 3">Gilliam</strain>
    </source>
</reference>
<dbReference type="EMBL" id="LS398551">
    <property type="protein sequence ID" value="SPR07029.1"/>
    <property type="molecule type" value="Genomic_DNA"/>
</dbReference>